<feature type="compositionally biased region" description="Basic and acidic residues" evidence="1">
    <location>
        <begin position="33"/>
        <end position="52"/>
    </location>
</feature>
<name>A0A811VA87_CERCA</name>
<evidence type="ECO:0000313" key="2">
    <source>
        <dbReference type="EMBL" id="CAD7011871.1"/>
    </source>
</evidence>
<organism evidence="2 3">
    <name type="scientific">Ceratitis capitata</name>
    <name type="common">Mediterranean fruit fly</name>
    <name type="synonym">Tephritis capitata</name>
    <dbReference type="NCBI Taxonomy" id="7213"/>
    <lineage>
        <taxon>Eukaryota</taxon>
        <taxon>Metazoa</taxon>
        <taxon>Ecdysozoa</taxon>
        <taxon>Arthropoda</taxon>
        <taxon>Hexapoda</taxon>
        <taxon>Insecta</taxon>
        <taxon>Pterygota</taxon>
        <taxon>Neoptera</taxon>
        <taxon>Endopterygota</taxon>
        <taxon>Diptera</taxon>
        <taxon>Brachycera</taxon>
        <taxon>Muscomorpha</taxon>
        <taxon>Tephritoidea</taxon>
        <taxon>Tephritidae</taxon>
        <taxon>Ceratitis</taxon>
        <taxon>Ceratitis</taxon>
    </lineage>
</organism>
<dbReference type="AlphaFoldDB" id="A0A811VA87"/>
<protein>
    <submittedName>
        <fullName evidence="2">(Mediterranean fruit fly) hypothetical protein</fullName>
    </submittedName>
</protein>
<gene>
    <name evidence="2" type="ORF">CCAP1982_LOCUS19983</name>
</gene>
<reference evidence="2" key="1">
    <citation type="submission" date="2020-11" db="EMBL/GenBank/DDBJ databases">
        <authorList>
            <person name="Whitehead M."/>
        </authorList>
    </citation>
    <scope>NUCLEOTIDE SEQUENCE</scope>
    <source>
        <strain evidence="2">EGII</strain>
    </source>
</reference>
<accession>A0A811VA87</accession>
<comment type="caution">
    <text evidence="2">The sequence shown here is derived from an EMBL/GenBank/DDBJ whole genome shotgun (WGS) entry which is preliminary data.</text>
</comment>
<feature type="region of interest" description="Disordered" evidence="1">
    <location>
        <begin position="32"/>
        <end position="52"/>
    </location>
</feature>
<dbReference type="EMBL" id="CAJHJT010000056">
    <property type="protein sequence ID" value="CAD7011871.1"/>
    <property type="molecule type" value="Genomic_DNA"/>
</dbReference>
<evidence type="ECO:0000313" key="3">
    <source>
        <dbReference type="Proteomes" id="UP000606786"/>
    </source>
</evidence>
<evidence type="ECO:0000256" key="1">
    <source>
        <dbReference type="SAM" id="MobiDB-lite"/>
    </source>
</evidence>
<keyword evidence="3" id="KW-1185">Reference proteome</keyword>
<proteinExistence type="predicted"/>
<dbReference type="OrthoDB" id="5978643at2759"/>
<dbReference type="Proteomes" id="UP000606786">
    <property type="component" value="Unassembled WGS sequence"/>
</dbReference>
<sequence length="136" mass="16253">MDESTKQQERERQLVEHISILEKDIQKNISRQDLLRKEKEKENAPDGETRAEELQKLKEQISDYELERHEFQLKIKSQEDRLDMLNNELLEKQTSLEELYERMRHYANIQPDQTKLLATMESDKIAASRALSQKLN</sequence>